<dbReference type="SUPFAM" id="SSF88713">
    <property type="entry name" value="Glycoside hydrolase/deacetylase"/>
    <property type="match status" value="1"/>
</dbReference>
<sequence>MDTLLFYFFMFYSILPNIFFRYFSRKVRKRLDTKDKSIAITFDDGPDPRYTPLLLDLLKKYDVKCTFFVLGEKAKLYPDLVKRIVSEGHTVGLHANKHVGAIFRSYKATKKDFQSSLSVLKELGITVRFYRPPWGLVNITSSNFIEKYKFQPVLWSLHASDWSKFSDVEHIFTVLTEKVKPGDIILLHDGRGAKDAPMRTIGALETALPKLISQGYKFVIPDEIYREHPHKER</sequence>
<dbReference type="Proteomes" id="UP000675379">
    <property type="component" value="Unassembled WGS sequence"/>
</dbReference>
<gene>
    <name evidence="3" type="ORF">KCG48_09995</name>
</gene>
<dbReference type="CDD" id="cd10959">
    <property type="entry name" value="CE4_NodB_like_3"/>
    <property type="match status" value="1"/>
</dbReference>
<organism evidence="3 4">
    <name type="scientific">Proteiniclasticum sediminis</name>
    <dbReference type="NCBI Taxonomy" id="2804028"/>
    <lineage>
        <taxon>Bacteria</taxon>
        <taxon>Bacillati</taxon>
        <taxon>Bacillota</taxon>
        <taxon>Clostridia</taxon>
        <taxon>Eubacteriales</taxon>
        <taxon>Clostridiaceae</taxon>
        <taxon>Proteiniclasticum</taxon>
    </lineage>
</organism>
<dbReference type="GO" id="GO:0016810">
    <property type="term" value="F:hydrolase activity, acting on carbon-nitrogen (but not peptide) bonds"/>
    <property type="evidence" value="ECO:0007669"/>
    <property type="project" value="InterPro"/>
</dbReference>
<comment type="caution">
    <text evidence="3">The sequence shown here is derived from an EMBL/GenBank/DDBJ whole genome shotgun (WGS) entry which is preliminary data.</text>
</comment>
<feature type="domain" description="NodB homology" evidence="2">
    <location>
        <begin position="36"/>
        <end position="219"/>
    </location>
</feature>
<dbReference type="AlphaFoldDB" id="A0A941CR96"/>
<evidence type="ECO:0000313" key="4">
    <source>
        <dbReference type="Proteomes" id="UP000675379"/>
    </source>
</evidence>
<dbReference type="EMBL" id="JAGSCS010000013">
    <property type="protein sequence ID" value="MBR0576669.1"/>
    <property type="molecule type" value="Genomic_DNA"/>
</dbReference>
<feature type="transmembrane region" description="Helical" evidence="1">
    <location>
        <begin position="6"/>
        <end position="24"/>
    </location>
</feature>
<evidence type="ECO:0000313" key="3">
    <source>
        <dbReference type="EMBL" id="MBR0576669.1"/>
    </source>
</evidence>
<dbReference type="PROSITE" id="PS51677">
    <property type="entry name" value="NODB"/>
    <property type="match status" value="1"/>
</dbReference>
<dbReference type="Pfam" id="PF01522">
    <property type="entry name" value="Polysacc_deac_1"/>
    <property type="match status" value="1"/>
</dbReference>
<dbReference type="Gene3D" id="3.20.20.370">
    <property type="entry name" value="Glycoside hydrolase/deacetylase"/>
    <property type="match status" value="1"/>
</dbReference>
<name>A0A941CR96_9CLOT</name>
<dbReference type="InterPro" id="IPR002509">
    <property type="entry name" value="NODB_dom"/>
</dbReference>
<evidence type="ECO:0000259" key="2">
    <source>
        <dbReference type="PROSITE" id="PS51677"/>
    </source>
</evidence>
<accession>A0A941CR96</accession>
<protein>
    <submittedName>
        <fullName evidence="3">Polysaccharide deacetylase family protein</fullName>
    </submittedName>
</protein>
<keyword evidence="1" id="KW-0812">Transmembrane</keyword>
<keyword evidence="1" id="KW-0472">Membrane</keyword>
<evidence type="ECO:0000256" key="1">
    <source>
        <dbReference type="SAM" id="Phobius"/>
    </source>
</evidence>
<proteinExistence type="predicted"/>
<keyword evidence="1" id="KW-1133">Transmembrane helix</keyword>
<keyword evidence="4" id="KW-1185">Reference proteome</keyword>
<dbReference type="InterPro" id="IPR011330">
    <property type="entry name" value="Glyco_hydro/deAcase_b/a-brl"/>
</dbReference>
<dbReference type="PANTHER" id="PTHR10587">
    <property type="entry name" value="GLYCOSYL TRANSFERASE-RELATED"/>
    <property type="match status" value="1"/>
</dbReference>
<reference evidence="3" key="1">
    <citation type="submission" date="2021-04" db="EMBL/GenBank/DDBJ databases">
        <title>Proteiniclasticum sedimins sp. nov., an obligate anaerobic bacterium isolated from anaerobic sludge.</title>
        <authorList>
            <person name="Liu J."/>
        </authorList>
    </citation>
    <scope>NUCLEOTIDE SEQUENCE</scope>
    <source>
        <strain evidence="3">BAD-10</strain>
    </source>
</reference>
<dbReference type="GO" id="GO:0005975">
    <property type="term" value="P:carbohydrate metabolic process"/>
    <property type="evidence" value="ECO:0007669"/>
    <property type="project" value="InterPro"/>
</dbReference>
<dbReference type="InterPro" id="IPR050248">
    <property type="entry name" value="Polysacc_deacetylase_ArnD"/>
</dbReference>